<dbReference type="InterPro" id="IPR017871">
    <property type="entry name" value="ABC_transporter-like_CS"/>
</dbReference>
<gene>
    <name evidence="6" type="ORF">K8P03_00200</name>
</gene>
<accession>A0ABS7SW45</accession>
<keyword evidence="2" id="KW-0813">Transport</keyword>
<name>A0ABS7SW45_9FIRM</name>
<dbReference type="PROSITE" id="PS00211">
    <property type="entry name" value="ABC_TRANSPORTER_1"/>
    <property type="match status" value="1"/>
</dbReference>
<evidence type="ECO:0000313" key="6">
    <source>
        <dbReference type="EMBL" id="MBZ2385747.1"/>
    </source>
</evidence>
<dbReference type="Proteomes" id="UP000734271">
    <property type="component" value="Unassembled WGS sequence"/>
</dbReference>
<dbReference type="PROSITE" id="PS50893">
    <property type="entry name" value="ABC_TRANSPORTER_2"/>
    <property type="match status" value="1"/>
</dbReference>
<reference evidence="6 7" key="1">
    <citation type="submission" date="2021-08" db="EMBL/GenBank/DDBJ databases">
        <title>FDA dAtabase for Regulatory Grade micrObial Sequences (FDA-ARGOS): Supporting development and validation of Infectious Disease Dx tests.</title>
        <authorList>
            <person name="Sproer C."/>
            <person name="Gronow S."/>
            <person name="Severitt S."/>
            <person name="Schroder I."/>
            <person name="Tallon L."/>
            <person name="Sadzewicz L."/>
            <person name="Zhao X."/>
            <person name="Boylan J."/>
            <person name="Ott S."/>
            <person name="Bowen H."/>
            <person name="Vavikolanu K."/>
            <person name="Hazen T."/>
            <person name="Aluvathingal J."/>
            <person name="Nadendla S."/>
            <person name="Lowell S."/>
            <person name="Myers T."/>
            <person name="Yan Y."/>
            <person name="Sichtig H."/>
        </authorList>
    </citation>
    <scope>NUCLEOTIDE SEQUENCE [LARGE SCALE GENOMIC DNA]</scope>
    <source>
        <strain evidence="6 7">FDAARGOS_1460</strain>
    </source>
</reference>
<organism evidence="6 7">
    <name type="scientific">Anaerococcus murdochii</name>
    <dbReference type="NCBI Taxonomy" id="411577"/>
    <lineage>
        <taxon>Bacteria</taxon>
        <taxon>Bacillati</taxon>
        <taxon>Bacillota</taxon>
        <taxon>Tissierellia</taxon>
        <taxon>Tissierellales</taxon>
        <taxon>Peptoniphilaceae</taxon>
        <taxon>Anaerococcus</taxon>
    </lineage>
</organism>
<dbReference type="GO" id="GO:0005524">
    <property type="term" value="F:ATP binding"/>
    <property type="evidence" value="ECO:0007669"/>
    <property type="project" value="UniProtKB-KW"/>
</dbReference>
<dbReference type="Gene3D" id="3.40.50.300">
    <property type="entry name" value="P-loop containing nucleotide triphosphate hydrolases"/>
    <property type="match status" value="1"/>
</dbReference>
<evidence type="ECO:0000256" key="1">
    <source>
        <dbReference type="ARBA" id="ARBA00005417"/>
    </source>
</evidence>
<evidence type="ECO:0000313" key="7">
    <source>
        <dbReference type="Proteomes" id="UP000734271"/>
    </source>
</evidence>
<dbReference type="RefSeq" id="WP_223417483.1">
    <property type="nucleotide sequence ID" value="NZ_JAIPME010000001.1"/>
</dbReference>
<evidence type="ECO:0000256" key="2">
    <source>
        <dbReference type="ARBA" id="ARBA00022448"/>
    </source>
</evidence>
<comment type="similarity">
    <text evidence="1">Belongs to the ABC transporter superfamily.</text>
</comment>
<keyword evidence="7" id="KW-1185">Reference proteome</keyword>
<feature type="domain" description="ABC transporter" evidence="5">
    <location>
        <begin position="4"/>
        <end position="222"/>
    </location>
</feature>
<dbReference type="InterPro" id="IPR003593">
    <property type="entry name" value="AAA+_ATPase"/>
</dbReference>
<protein>
    <submittedName>
        <fullName evidence="6">ABC transporter ATP-binding protein</fullName>
    </submittedName>
</protein>
<dbReference type="EMBL" id="JAIPME010000001">
    <property type="protein sequence ID" value="MBZ2385747.1"/>
    <property type="molecule type" value="Genomic_DNA"/>
</dbReference>
<dbReference type="InterPro" id="IPR027417">
    <property type="entry name" value="P-loop_NTPase"/>
</dbReference>
<evidence type="ECO:0000259" key="5">
    <source>
        <dbReference type="PROSITE" id="PS50893"/>
    </source>
</evidence>
<dbReference type="SUPFAM" id="SSF52540">
    <property type="entry name" value="P-loop containing nucleoside triphosphate hydrolases"/>
    <property type="match status" value="1"/>
</dbReference>
<dbReference type="InterPro" id="IPR003439">
    <property type="entry name" value="ABC_transporter-like_ATP-bd"/>
</dbReference>
<dbReference type="SMART" id="SM00382">
    <property type="entry name" value="AAA"/>
    <property type="match status" value="1"/>
</dbReference>
<proteinExistence type="inferred from homology"/>
<keyword evidence="3" id="KW-0547">Nucleotide-binding</keyword>
<dbReference type="PANTHER" id="PTHR43335">
    <property type="entry name" value="ABC TRANSPORTER, ATP-BINDING PROTEIN"/>
    <property type="match status" value="1"/>
</dbReference>
<comment type="caution">
    <text evidence="6">The sequence shown here is derived from an EMBL/GenBank/DDBJ whole genome shotgun (WGS) entry which is preliminary data.</text>
</comment>
<sequence length="222" mass="24306">MDLIKLENVSKAFGNKKVIDNISYNFEAGKIYGIVGTNGCGKSVLFKLISGLMKASSGKIIVNKTVVGKNGAMPADLGLLIEHPGFLPNLTGFENLDLLAAIKNKITKADIDEILKEVSLYQDKDVKVKNYSLGMLQRLGIAQALMEKPKLLLLDEPFNSMDHEGVVELRGIIKSYVRNSGATMLITSHNKEDIDILSDHVLVLKNGKLSELRGCCRMNKSS</sequence>
<evidence type="ECO:0000256" key="4">
    <source>
        <dbReference type="ARBA" id="ARBA00022840"/>
    </source>
</evidence>
<evidence type="ECO:0000256" key="3">
    <source>
        <dbReference type="ARBA" id="ARBA00022741"/>
    </source>
</evidence>
<keyword evidence="4 6" id="KW-0067">ATP-binding</keyword>
<dbReference type="Pfam" id="PF00005">
    <property type="entry name" value="ABC_tran"/>
    <property type="match status" value="1"/>
</dbReference>